<accession>A0A0E9U6S8</accession>
<organism evidence="1">
    <name type="scientific">Anguilla anguilla</name>
    <name type="common">European freshwater eel</name>
    <name type="synonym">Muraena anguilla</name>
    <dbReference type="NCBI Taxonomy" id="7936"/>
    <lineage>
        <taxon>Eukaryota</taxon>
        <taxon>Metazoa</taxon>
        <taxon>Chordata</taxon>
        <taxon>Craniata</taxon>
        <taxon>Vertebrata</taxon>
        <taxon>Euteleostomi</taxon>
        <taxon>Actinopterygii</taxon>
        <taxon>Neopterygii</taxon>
        <taxon>Teleostei</taxon>
        <taxon>Anguilliformes</taxon>
        <taxon>Anguillidae</taxon>
        <taxon>Anguilla</taxon>
    </lineage>
</organism>
<name>A0A0E9U6S8_ANGAN</name>
<protein>
    <submittedName>
        <fullName evidence="1">Uncharacterized protein</fullName>
    </submittedName>
</protein>
<dbReference type="EMBL" id="GBXM01047145">
    <property type="protein sequence ID" value="JAH61432.1"/>
    <property type="molecule type" value="Transcribed_RNA"/>
</dbReference>
<reference evidence="1" key="1">
    <citation type="submission" date="2014-11" db="EMBL/GenBank/DDBJ databases">
        <authorList>
            <person name="Amaro Gonzalez C."/>
        </authorList>
    </citation>
    <scope>NUCLEOTIDE SEQUENCE</scope>
</reference>
<evidence type="ECO:0000313" key="1">
    <source>
        <dbReference type="EMBL" id="JAH61432.1"/>
    </source>
</evidence>
<sequence>MGVRKVGSTHVCILRSANLLCLHSSNQVKRDIASATTPL</sequence>
<reference evidence="1" key="2">
    <citation type="journal article" date="2015" name="Fish Shellfish Immunol.">
        <title>Early steps in the European eel (Anguilla anguilla)-Vibrio vulnificus interaction in the gills: Role of the RtxA13 toxin.</title>
        <authorList>
            <person name="Callol A."/>
            <person name="Pajuelo D."/>
            <person name="Ebbesson L."/>
            <person name="Teles M."/>
            <person name="MacKenzie S."/>
            <person name="Amaro C."/>
        </authorList>
    </citation>
    <scope>NUCLEOTIDE SEQUENCE</scope>
</reference>
<proteinExistence type="predicted"/>
<dbReference type="AlphaFoldDB" id="A0A0E9U6S8"/>